<evidence type="ECO:0000313" key="1">
    <source>
        <dbReference type="EnsemblMetazoa" id="AATE010577-PA.1"/>
    </source>
</evidence>
<organism evidence="1">
    <name type="scientific">Anopheles atroparvus</name>
    <name type="common">European mosquito</name>
    <dbReference type="NCBI Taxonomy" id="41427"/>
    <lineage>
        <taxon>Eukaryota</taxon>
        <taxon>Metazoa</taxon>
        <taxon>Ecdysozoa</taxon>
        <taxon>Arthropoda</taxon>
        <taxon>Hexapoda</taxon>
        <taxon>Insecta</taxon>
        <taxon>Pterygota</taxon>
        <taxon>Neoptera</taxon>
        <taxon>Endopterygota</taxon>
        <taxon>Diptera</taxon>
        <taxon>Nematocera</taxon>
        <taxon>Culicoidea</taxon>
        <taxon>Culicidae</taxon>
        <taxon>Anophelinae</taxon>
        <taxon>Anopheles</taxon>
    </lineage>
</organism>
<protein>
    <submittedName>
        <fullName evidence="1">Uncharacterized protein</fullName>
    </submittedName>
</protein>
<dbReference type="VEuPathDB" id="VectorBase:AATE010577"/>
<proteinExistence type="predicted"/>
<sequence length="380" mass="41904">MAHRGKLCTRHHTVSPFPARVRHASVGPFCVTGKVPQPNPTNRREKFCRSKLKDRASGEFASESSVMQYRGLRRCRPVACGALWLASLLLVLVLVQMPDRIAADLMGDIQQGLQTTGKLFGINTIADVADLVAKGFANRRGGTAEGSKPEATESGGAGEGLLAGRAPSMMMMMMKLLGLDGNQLGAMLVNGIVFLAHIIGTNLGAFRKPALDTDPTSPFLRDPPAGYGKPAEETPQSGTEDNARPNVGSTPLEWLLRNPSRQFRVLLDQVQHTDLTEHLDRELRQLDQYPTEDTDCIRLLMCKVKPFIRKMQHVVRDQILRPDTRPSGARQQPTTAAPPPPSGEEIMKGIHDNLPSAEEFQRQSEWCEQQFRNCTRQGAR</sequence>
<dbReference type="AlphaFoldDB" id="A0A182J3C1"/>
<name>A0A182J3C1_ANOAO</name>
<accession>A0A182J3C1</accession>
<reference evidence="1" key="1">
    <citation type="submission" date="2022-08" db="UniProtKB">
        <authorList>
            <consortium name="EnsemblMetazoa"/>
        </authorList>
    </citation>
    <scope>IDENTIFICATION</scope>
    <source>
        <strain evidence="1">EBRO</strain>
    </source>
</reference>
<dbReference type="EnsemblMetazoa" id="AATE010577-RA">
    <property type="protein sequence ID" value="AATE010577-PA.1"/>
    <property type="gene ID" value="AATE010577"/>
</dbReference>